<dbReference type="Pfam" id="PF00873">
    <property type="entry name" value="ACR_tran"/>
    <property type="match status" value="1"/>
</dbReference>
<evidence type="ECO:0000313" key="3">
    <source>
        <dbReference type="Proteomes" id="UP000076577"/>
    </source>
</evidence>
<feature type="transmembrane region" description="Helical" evidence="1">
    <location>
        <begin position="12"/>
        <end position="29"/>
    </location>
</feature>
<dbReference type="STRING" id="989403.SAMN05421798_1444"/>
<gene>
    <name evidence="2" type="primary">czcA_2</name>
    <name evidence="2" type="ORF">PsAD2_02857</name>
</gene>
<evidence type="ECO:0000256" key="1">
    <source>
        <dbReference type="SAM" id="Phobius"/>
    </source>
</evidence>
<dbReference type="AlphaFoldDB" id="A0A165XN32"/>
<feature type="transmembrane region" description="Helical" evidence="1">
    <location>
        <begin position="528"/>
        <end position="550"/>
    </location>
</feature>
<keyword evidence="1" id="KW-1133">Transmembrane helix</keyword>
<dbReference type="SUPFAM" id="SSF82714">
    <property type="entry name" value="Multidrug efflux transporter AcrB TolC docking domain, DN and DC subdomains"/>
    <property type="match status" value="2"/>
</dbReference>
<dbReference type="SUPFAM" id="SSF82866">
    <property type="entry name" value="Multidrug efflux transporter AcrB transmembrane domain"/>
    <property type="match status" value="2"/>
</dbReference>
<dbReference type="GO" id="GO:0005886">
    <property type="term" value="C:plasma membrane"/>
    <property type="evidence" value="ECO:0007669"/>
    <property type="project" value="TreeGrafter"/>
</dbReference>
<dbReference type="GO" id="GO:0042910">
    <property type="term" value="F:xenobiotic transmembrane transporter activity"/>
    <property type="evidence" value="ECO:0007669"/>
    <property type="project" value="TreeGrafter"/>
</dbReference>
<feature type="transmembrane region" description="Helical" evidence="1">
    <location>
        <begin position="860"/>
        <end position="881"/>
    </location>
</feature>
<accession>A0A165XN32</accession>
<feature type="transmembrane region" description="Helical" evidence="1">
    <location>
        <begin position="989"/>
        <end position="1011"/>
    </location>
</feature>
<dbReference type="PANTHER" id="PTHR32063:SF18">
    <property type="entry name" value="CATION EFFLUX SYSTEM PROTEIN"/>
    <property type="match status" value="1"/>
</dbReference>
<keyword evidence="3" id="KW-1185">Reference proteome</keyword>
<dbReference type="PATRIC" id="fig|989403.3.peg.3063"/>
<dbReference type="PANTHER" id="PTHR32063">
    <property type="match status" value="1"/>
</dbReference>
<proteinExistence type="predicted"/>
<dbReference type="RefSeq" id="WP_068007024.1">
    <property type="nucleotide sequence ID" value="NZ_FOFM01000044.1"/>
</dbReference>
<dbReference type="OrthoDB" id="9798415at2"/>
<dbReference type="Gene3D" id="3.30.70.1430">
    <property type="entry name" value="Multidrug efflux transporter AcrB pore domain"/>
    <property type="match status" value="2"/>
</dbReference>
<dbReference type="Gene3D" id="3.30.70.1440">
    <property type="entry name" value="Multidrug efflux transporter AcrB pore domain"/>
    <property type="match status" value="1"/>
</dbReference>
<dbReference type="EMBL" id="LMCB01000027">
    <property type="protein sequence ID" value="KZL17875.1"/>
    <property type="molecule type" value="Genomic_DNA"/>
</dbReference>
<keyword evidence="1" id="KW-0812">Transmembrane</keyword>
<protein>
    <submittedName>
        <fullName evidence="2">Cobalt-zinc-cadmium resistance protein CzcA</fullName>
    </submittedName>
</protein>
<dbReference type="Gene3D" id="3.30.70.1320">
    <property type="entry name" value="Multidrug efflux transporter AcrB pore domain like"/>
    <property type="match status" value="1"/>
</dbReference>
<keyword evidence="1" id="KW-0472">Membrane</keyword>
<name>A0A165XN32_9HYPH</name>
<dbReference type="Gene3D" id="3.30.2090.10">
    <property type="entry name" value="Multidrug efflux transporter AcrB TolC docking domain, DN and DC subdomains"/>
    <property type="match status" value="2"/>
</dbReference>
<dbReference type="SUPFAM" id="SSF82693">
    <property type="entry name" value="Multidrug efflux transporter AcrB pore domain, PN1, PN2, PC1 and PC2 subdomains"/>
    <property type="match status" value="2"/>
</dbReference>
<feature type="transmembrane region" description="Helical" evidence="1">
    <location>
        <begin position="888"/>
        <end position="908"/>
    </location>
</feature>
<dbReference type="InterPro" id="IPR027463">
    <property type="entry name" value="AcrB_DN_DC_subdom"/>
</dbReference>
<feature type="transmembrane region" description="Helical" evidence="1">
    <location>
        <begin position="468"/>
        <end position="495"/>
    </location>
</feature>
<feature type="transmembrane region" description="Helical" evidence="1">
    <location>
        <begin position="394"/>
        <end position="416"/>
    </location>
</feature>
<organism evidence="2 3">
    <name type="scientific">Pseudovibrio axinellae</name>
    <dbReference type="NCBI Taxonomy" id="989403"/>
    <lineage>
        <taxon>Bacteria</taxon>
        <taxon>Pseudomonadati</taxon>
        <taxon>Pseudomonadota</taxon>
        <taxon>Alphaproteobacteria</taxon>
        <taxon>Hyphomicrobiales</taxon>
        <taxon>Stappiaceae</taxon>
        <taxon>Pseudovibrio</taxon>
    </lineage>
</organism>
<comment type="caution">
    <text evidence="2">The sequence shown here is derived from an EMBL/GenBank/DDBJ whole genome shotgun (WGS) entry which is preliminary data.</text>
</comment>
<feature type="transmembrane region" description="Helical" evidence="1">
    <location>
        <begin position="365"/>
        <end position="382"/>
    </location>
</feature>
<dbReference type="InterPro" id="IPR001036">
    <property type="entry name" value="Acrflvin-R"/>
</dbReference>
<sequence length="1029" mass="112708">MDIGGYSVKNRVVSWLLIIVLVGGGILGFDEMGKLEDPNFTIKEAKIITTYPGATAQQTQEEVTYHIEDAVQKLPQLKRIKMSISRPGYSDIQIQFKDEYTTEQFPNIYDELRRKIADVRHKLPPGVGEPVIVDDFADVYGIYLAISGMGYTYRDLKDVAETLQRQLVLVPGVRKIVIGGAQQEVVYIEISRARLGELGLSAERISELLSSQNIVADAGSVRVGDEYIRISPTGEFNSVAEISGLLISSEDEGADKKAVYLGDIATITRAYEEQPSKMVYFNGLPSLTLGISMLPGQNVVNTGKAINEKFEELVDTIPIGIEGHIIYNQPEAVDQSVSGFIVNVGEAIVIVIVVLLLFMGLRTGLIIGAVLLITVAGTLWFMQLFNIELQRVSLGALVIALGMLVDNAIVIAEGMLIRIKAGMKAAKAASEVVSSNAMALLGGTVIGILAFSAIGLSQTSTGEFARSLFYVILISLSLSWITAVSTTPLLCALFLRPDKKTEESEEKDPYAGRVYMSYRSALETAIRFRWVTVSAAFSLFLAALVGFGYVPQAFFPNSNTPMFFVDIWEVEGTDIRKTRDDTLKVAEFVRNQAGVTQTTSLIGGGDARFSLVYEPKENSPAYAQIIVQTETRDQIPDVWAATQEFMFEEMPQLDPIIKPLRIGPGRDGKIEARFHGTDPVLLRNLAGEAMRIMRADEDSKDVRTDWRQPQKLIKPIFNEQVARQLGINRQDLSVALAQAFEGSQVGIYRDGTRLLPIVVRPPEAERKDVSHIRDVEVWSPVLQRSVPVQQVVNRFDTVWEETVIRGRNRMQTIIASANPKGELATPLFNRIKGDVEAIELPPGYSFSWGGEYEDSAEAQAGIYGALPAGFALMIVTSILLFGSVRQPLIIWLTVPLAIIGITAGLLAMNGSFDFMSLLGALSLIGLLIKNAIVLIEEIDQQAETKDLYLAIVDSCVSRMRPVAMAAATTVLGLIPLLQDAFFVNMAMTIMGGLSFATVLTLIVVPVLYAILFNVKNPGQEKTQLSGASI</sequence>
<dbReference type="PRINTS" id="PR00702">
    <property type="entry name" value="ACRIFLAVINRP"/>
</dbReference>
<evidence type="ECO:0000313" key="2">
    <source>
        <dbReference type="EMBL" id="KZL17875.1"/>
    </source>
</evidence>
<feature type="transmembrane region" description="Helical" evidence="1">
    <location>
        <begin position="962"/>
        <end position="983"/>
    </location>
</feature>
<feature type="transmembrane region" description="Helical" evidence="1">
    <location>
        <begin position="914"/>
        <end position="935"/>
    </location>
</feature>
<dbReference type="Gene3D" id="1.20.1640.10">
    <property type="entry name" value="Multidrug efflux transporter AcrB transmembrane domain"/>
    <property type="match status" value="2"/>
</dbReference>
<reference evidence="2 3" key="1">
    <citation type="journal article" date="2016" name="Front. Microbiol.">
        <title>Comparative Genomic Analysis Reveals a Diverse Repertoire of Genes Involved in Prokaryote-Eukaryote Interactions within the Pseudovibrio Genus.</title>
        <authorList>
            <person name="Romano S."/>
            <person name="Fernandez-Guerra A."/>
            <person name="Reen F.J."/>
            <person name="Glockner F.O."/>
            <person name="Crowley S.P."/>
            <person name="O'Sullivan O."/>
            <person name="Cotter P.D."/>
            <person name="Adams C."/>
            <person name="Dobson A.D."/>
            <person name="O'Gara F."/>
        </authorList>
    </citation>
    <scope>NUCLEOTIDE SEQUENCE [LARGE SCALE GENOMIC DNA]</scope>
    <source>
        <strain evidence="2 3">Ad2</strain>
    </source>
</reference>
<feature type="transmembrane region" description="Helical" evidence="1">
    <location>
        <begin position="437"/>
        <end position="456"/>
    </location>
</feature>
<feature type="transmembrane region" description="Helical" evidence="1">
    <location>
        <begin position="337"/>
        <end position="358"/>
    </location>
</feature>
<dbReference type="Proteomes" id="UP000076577">
    <property type="component" value="Unassembled WGS sequence"/>
</dbReference>